<reference evidence="2" key="2">
    <citation type="submission" date="2021-04" db="EMBL/GenBank/DDBJ databases">
        <authorList>
            <person name="Gilroy R."/>
        </authorList>
    </citation>
    <scope>NUCLEOTIDE SEQUENCE</scope>
    <source>
        <strain evidence="2">ChiHejej3B27-3195</strain>
    </source>
</reference>
<dbReference type="Proteomes" id="UP000824151">
    <property type="component" value="Unassembled WGS sequence"/>
</dbReference>
<dbReference type="InterPro" id="IPR029069">
    <property type="entry name" value="HotDog_dom_sf"/>
</dbReference>
<dbReference type="EMBL" id="DXGD01000222">
    <property type="protein sequence ID" value="HIW99686.1"/>
    <property type="molecule type" value="Genomic_DNA"/>
</dbReference>
<proteinExistence type="predicted"/>
<dbReference type="Pfam" id="PF13452">
    <property type="entry name" value="FAS1_DH_region"/>
    <property type="match status" value="1"/>
</dbReference>
<gene>
    <name evidence="2" type="ORF">H9871_06045</name>
</gene>
<accession>A0A9D1USP5</accession>
<organism evidence="2 3">
    <name type="scientific">Candidatus Nesterenkonia stercoripullorum</name>
    <dbReference type="NCBI Taxonomy" id="2838701"/>
    <lineage>
        <taxon>Bacteria</taxon>
        <taxon>Bacillati</taxon>
        <taxon>Actinomycetota</taxon>
        <taxon>Actinomycetes</taxon>
        <taxon>Micrococcales</taxon>
        <taxon>Micrococcaceae</taxon>
        <taxon>Nesterenkonia</taxon>
    </lineage>
</organism>
<dbReference type="InterPro" id="IPR016709">
    <property type="entry name" value="HadA-like"/>
</dbReference>
<dbReference type="PIRSF" id="PIRSF018072">
    <property type="entry name" value="UCP018072"/>
    <property type="match status" value="1"/>
</dbReference>
<feature type="domain" description="FAS1-like dehydratase" evidence="1">
    <location>
        <begin position="7"/>
        <end position="132"/>
    </location>
</feature>
<name>A0A9D1USP5_9MICC</name>
<dbReference type="CDD" id="cd03441">
    <property type="entry name" value="R_hydratase_like"/>
    <property type="match status" value="1"/>
</dbReference>
<evidence type="ECO:0000313" key="2">
    <source>
        <dbReference type="EMBL" id="HIW99686.1"/>
    </source>
</evidence>
<sequence length="158" mass="16701">MNTSREGHVYPPAAPYQVSREAVREFATAVKAGHSAHYDVAAAADLGYKDLVAPPSFAVVVAQRAEAAVIDDAEAGIDFSRVVHADERFTHHQSILAGETLQAQAILDRIRVMGAGAMVSTRVEITDEDGEARATVRSSILVRAEEAGDESAGKESGA</sequence>
<dbReference type="InterPro" id="IPR039569">
    <property type="entry name" value="FAS1-like_DH_region"/>
</dbReference>
<reference evidence="2" key="1">
    <citation type="journal article" date="2021" name="PeerJ">
        <title>Extensive microbial diversity within the chicken gut microbiome revealed by metagenomics and culture.</title>
        <authorList>
            <person name="Gilroy R."/>
            <person name="Ravi A."/>
            <person name="Getino M."/>
            <person name="Pursley I."/>
            <person name="Horton D.L."/>
            <person name="Alikhan N.F."/>
            <person name="Baker D."/>
            <person name="Gharbi K."/>
            <person name="Hall N."/>
            <person name="Watson M."/>
            <person name="Adriaenssens E.M."/>
            <person name="Foster-Nyarko E."/>
            <person name="Jarju S."/>
            <person name="Secka A."/>
            <person name="Antonio M."/>
            <person name="Oren A."/>
            <person name="Chaudhuri R.R."/>
            <person name="La Ragione R."/>
            <person name="Hildebrand F."/>
            <person name="Pallen M.J."/>
        </authorList>
    </citation>
    <scope>NUCLEOTIDE SEQUENCE</scope>
    <source>
        <strain evidence="2">ChiHejej3B27-3195</strain>
    </source>
</reference>
<evidence type="ECO:0000313" key="3">
    <source>
        <dbReference type="Proteomes" id="UP000824151"/>
    </source>
</evidence>
<dbReference type="AlphaFoldDB" id="A0A9D1USP5"/>
<dbReference type="SUPFAM" id="SSF54637">
    <property type="entry name" value="Thioesterase/thiol ester dehydrase-isomerase"/>
    <property type="match status" value="1"/>
</dbReference>
<protein>
    <submittedName>
        <fullName evidence="2">MaoC family dehydratase N-terminal domain-containing protein</fullName>
    </submittedName>
</protein>
<dbReference type="Gene3D" id="3.10.129.10">
    <property type="entry name" value="Hotdog Thioesterase"/>
    <property type="match status" value="1"/>
</dbReference>
<comment type="caution">
    <text evidence="2">The sequence shown here is derived from an EMBL/GenBank/DDBJ whole genome shotgun (WGS) entry which is preliminary data.</text>
</comment>
<evidence type="ECO:0000259" key="1">
    <source>
        <dbReference type="Pfam" id="PF13452"/>
    </source>
</evidence>